<evidence type="ECO:0000313" key="1">
    <source>
        <dbReference type="EMBL" id="KAJ1098853.1"/>
    </source>
</evidence>
<comment type="caution">
    <text evidence="1">The sequence shown here is derived from an EMBL/GenBank/DDBJ whole genome shotgun (WGS) entry which is preliminary data.</text>
</comment>
<gene>
    <name evidence="1" type="ORF">NDU88_003960</name>
</gene>
<name>A0AAV7MA99_PLEWA</name>
<accession>A0AAV7MA99</accession>
<keyword evidence="2" id="KW-1185">Reference proteome</keyword>
<dbReference type="Proteomes" id="UP001066276">
    <property type="component" value="Chromosome 10"/>
</dbReference>
<sequence length="105" mass="11701">MPDATLCFPAHMEDKLDKILTAIEQSRTATKDKSGTLMTWLGFLHDDHSKLADRVAGREKTLTSSPMRSLPCDGWTPLYTRVTVVPLQILDTIIDKQGQYVLAAI</sequence>
<dbReference type="AlphaFoldDB" id="A0AAV7MA99"/>
<dbReference type="EMBL" id="JANPWB010000014">
    <property type="protein sequence ID" value="KAJ1098853.1"/>
    <property type="molecule type" value="Genomic_DNA"/>
</dbReference>
<reference evidence="1" key="1">
    <citation type="journal article" date="2022" name="bioRxiv">
        <title>Sequencing and chromosome-scale assembly of the giantPleurodeles waltlgenome.</title>
        <authorList>
            <person name="Brown T."/>
            <person name="Elewa A."/>
            <person name="Iarovenko S."/>
            <person name="Subramanian E."/>
            <person name="Araus A.J."/>
            <person name="Petzold A."/>
            <person name="Susuki M."/>
            <person name="Suzuki K.-i.T."/>
            <person name="Hayashi T."/>
            <person name="Toyoda A."/>
            <person name="Oliveira C."/>
            <person name="Osipova E."/>
            <person name="Leigh N.D."/>
            <person name="Simon A."/>
            <person name="Yun M.H."/>
        </authorList>
    </citation>
    <scope>NUCLEOTIDE SEQUENCE</scope>
    <source>
        <strain evidence="1">20211129_DDA</strain>
        <tissue evidence="1">Liver</tissue>
    </source>
</reference>
<organism evidence="1 2">
    <name type="scientific">Pleurodeles waltl</name>
    <name type="common">Iberian ribbed newt</name>
    <dbReference type="NCBI Taxonomy" id="8319"/>
    <lineage>
        <taxon>Eukaryota</taxon>
        <taxon>Metazoa</taxon>
        <taxon>Chordata</taxon>
        <taxon>Craniata</taxon>
        <taxon>Vertebrata</taxon>
        <taxon>Euteleostomi</taxon>
        <taxon>Amphibia</taxon>
        <taxon>Batrachia</taxon>
        <taxon>Caudata</taxon>
        <taxon>Salamandroidea</taxon>
        <taxon>Salamandridae</taxon>
        <taxon>Pleurodelinae</taxon>
        <taxon>Pleurodeles</taxon>
    </lineage>
</organism>
<evidence type="ECO:0000313" key="2">
    <source>
        <dbReference type="Proteomes" id="UP001066276"/>
    </source>
</evidence>
<proteinExistence type="predicted"/>
<protein>
    <submittedName>
        <fullName evidence="1">Uncharacterized protein</fullName>
    </submittedName>
</protein>